<reference evidence="6 7" key="1">
    <citation type="submission" date="2023-07" db="EMBL/GenBank/DDBJ databases">
        <title>Genomic Encyclopedia of Type Strains, Phase IV (KMG-IV): sequencing the most valuable type-strain genomes for metagenomic binning, comparative biology and taxonomic classification.</title>
        <authorList>
            <person name="Goeker M."/>
        </authorList>
    </citation>
    <scope>NUCLEOTIDE SEQUENCE [LARGE SCALE GENOMIC DNA]</scope>
    <source>
        <strain evidence="6 7">DSM 23837</strain>
    </source>
</reference>
<evidence type="ECO:0000256" key="3">
    <source>
        <dbReference type="ARBA" id="ARBA00022578"/>
    </source>
</evidence>
<evidence type="ECO:0000256" key="1">
    <source>
        <dbReference type="ARBA" id="ARBA00002190"/>
    </source>
</evidence>
<keyword evidence="3" id="KW-0815">Transposition</keyword>
<dbReference type="Proteomes" id="UP001223586">
    <property type="component" value="Unassembled WGS sequence"/>
</dbReference>
<sequence>MEGKKEILGLWLNETESKHKWIQILMKLRHEAWKHLLSLNGWSQWIRGRYQGYFSLSHRAALHRPFDPSFHQIRTKQGL</sequence>
<comment type="function">
    <text evidence="1">Required for the transposition of the insertion element.</text>
</comment>
<evidence type="ECO:0000256" key="5">
    <source>
        <dbReference type="ARBA" id="ARBA00023172"/>
    </source>
</evidence>
<evidence type="ECO:0000313" key="7">
    <source>
        <dbReference type="Proteomes" id="UP001223586"/>
    </source>
</evidence>
<organism evidence="6 7">
    <name type="scientific">Bacillus chungangensis</name>
    <dbReference type="NCBI Taxonomy" id="587633"/>
    <lineage>
        <taxon>Bacteria</taxon>
        <taxon>Bacillati</taxon>
        <taxon>Bacillota</taxon>
        <taxon>Bacilli</taxon>
        <taxon>Bacillales</taxon>
        <taxon>Bacillaceae</taxon>
        <taxon>Bacillus</taxon>
    </lineage>
</organism>
<gene>
    <name evidence="6" type="ORF">J2S08_002126</name>
</gene>
<dbReference type="Pfam" id="PF00872">
    <property type="entry name" value="Transposase_mut"/>
    <property type="match status" value="1"/>
</dbReference>
<comment type="similarity">
    <text evidence="2">Belongs to the transposase mutator family.</text>
</comment>
<dbReference type="EMBL" id="JAUSTT010000011">
    <property type="protein sequence ID" value="MDQ0176289.1"/>
    <property type="molecule type" value="Genomic_DNA"/>
</dbReference>
<keyword evidence="7" id="KW-1185">Reference proteome</keyword>
<name>A0ABT9WSL5_9BACI</name>
<comment type="caution">
    <text evidence="6">The sequence shown here is derived from an EMBL/GenBank/DDBJ whole genome shotgun (WGS) entry which is preliminary data.</text>
</comment>
<protein>
    <submittedName>
        <fullName evidence="6">Uncharacterized protein</fullName>
    </submittedName>
</protein>
<accession>A0ABT9WSL5</accession>
<keyword evidence="4" id="KW-0238">DNA-binding</keyword>
<keyword evidence="5" id="KW-0233">DNA recombination</keyword>
<proteinExistence type="inferred from homology"/>
<dbReference type="InterPro" id="IPR001207">
    <property type="entry name" value="Transposase_mutator"/>
</dbReference>
<evidence type="ECO:0000313" key="6">
    <source>
        <dbReference type="EMBL" id="MDQ0176289.1"/>
    </source>
</evidence>
<evidence type="ECO:0000256" key="2">
    <source>
        <dbReference type="ARBA" id="ARBA00010961"/>
    </source>
</evidence>
<evidence type="ECO:0000256" key="4">
    <source>
        <dbReference type="ARBA" id="ARBA00023125"/>
    </source>
</evidence>